<feature type="transmembrane region" description="Helical" evidence="1">
    <location>
        <begin position="12"/>
        <end position="30"/>
    </location>
</feature>
<reference evidence="3" key="1">
    <citation type="submission" date="2011-01" db="EMBL/GenBank/DDBJ databases">
        <title>Complete sequence of chromosome of Acidobacterium sp. MP5ACTX9.</title>
        <authorList>
            <consortium name="US DOE Joint Genome Institute"/>
            <person name="Lucas S."/>
            <person name="Copeland A."/>
            <person name="Lapidus A."/>
            <person name="Cheng J.-F."/>
            <person name="Goodwin L."/>
            <person name="Pitluck S."/>
            <person name="Teshima H."/>
            <person name="Detter J.C."/>
            <person name="Han C."/>
            <person name="Tapia R."/>
            <person name="Land M."/>
            <person name="Hauser L."/>
            <person name="Kyrpides N."/>
            <person name="Ivanova N."/>
            <person name="Ovchinnikova G."/>
            <person name="Pagani I."/>
            <person name="Rawat S.R."/>
            <person name="Mannisto M."/>
            <person name="Haggblom M.M."/>
            <person name="Woyke T."/>
        </authorList>
    </citation>
    <scope>NUCLEOTIDE SEQUENCE [LARGE SCALE GENOMIC DNA]</scope>
    <source>
        <strain evidence="3">MP5ACTX9</strain>
    </source>
</reference>
<gene>
    <name evidence="2" type="ordered locus">AciX9_0759</name>
</gene>
<dbReference type="HOGENOM" id="CLU_2861456_0_0_0"/>
<dbReference type="RefSeq" id="WP_013579154.1">
    <property type="nucleotide sequence ID" value="NC_015064.1"/>
</dbReference>
<keyword evidence="1" id="KW-0812">Transmembrane</keyword>
<keyword evidence="1" id="KW-0472">Membrane</keyword>
<dbReference type="PaxDb" id="1198114-AciX9_0759"/>
<dbReference type="STRING" id="1198114.AciX9_0759"/>
<dbReference type="EMBL" id="CP002480">
    <property type="protein sequence ID" value="ADW67828.1"/>
    <property type="molecule type" value="Genomic_DNA"/>
</dbReference>
<dbReference type="Proteomes" id="UP000000343">
    <property type="component" value="Chromosome"/>
</dbReference>
<protein>
    <submittedName>
        <fullName evidence="2">Uncharacterized protein</fullName>
    </submittedName>
</protein>
<name>E8X0G4_GRATM</name>
<accession>E8X0G4</accession>
<dbReference type="AlphaFoldDB" id="E8X0G4"/>
<keyword evidence="1" id="KW-1133">Transmembrane helix</keyword>
<organism evidence="3">
    <name type="scientific">Granulicella tundricola (strain ATCC BAA-1859 / DSM 23138 / MP5ACTX9)</name>
    <dbReference type="NCBI Taxonomy" id="1198114"/>
    <lineage>
        <taxon>Bacteria</taxon>
        <taxon>Pseudomonadati</taxon>
        <taxon>Acidobacteriota</taxon>
        <taxon>Terriglobia</taxon>
        <taxon>Terriglobales</taxon>
        <taxon>Acidobacteriaceae</taxon>
        <taxon>Granulicella</taxon>
    </lineage>
</organism>
<evidence type="ECO:0000256" key="1">
    <source>
        <dbReference type="SAM" id="Phobius"/>
    </source>
</evidence>
<evidence type="ECO:0000313" key="3">
    <source>
        <dbReference type="Proteomes" id="UP000000343"/>
    </source>
</evidence>
<sequence>MNVDPKTDRIGGTASLMFSVICAWFAWMDWQGGQSIWKVWVVMCVVLALNGVAMFVHASRTTAR</sequence>
<evidence type="ECO:0000313" key="2">
    <source>
        <dbReference type="EMBL" id="ADW67828.1"/>
    </source>
</evidence>
<keyword evidence="3" id="KW-1185">Reference proteome</keyword>
<dbReference type="KEGG" id="acm:AciX9_0759"/>
<feature type="transmembrane region" description="Helical" evidence="1">
    <location>
        <begin position="36"/>
        <end position="56"/>
    </location>
</feature>
<proteinExistence type="predicted"/>